<name>A0A2S6GUK7_9PSEU</name>
<feature type="region of interest" description="Disordered" evidence="1">
    <location>
        <begin position="277"/>
        <end position="359"/>
    </location>
</feature>
<reference evidence="4 5" key="1">
    <citation type="submission" date="2018-02" db="EMBL/GenBank/DDBJ databases">
        <title>Genomic Encyclopedia of Archaeal and Bacterial Type Strains, Phase II (KMG-II): from individual species to whole genera.</title>
        <authorList>
            <person name="Goeker M."/>
        </authorList>
    </citation>
    <scope>NUCLEOTIDE SEQUENCE [LARGE SCALE GENOMIC DNA]</scope>
    <source>
        <strain evidence="4 5">YU 961-1</strain>
    </source>
</reference>
<feature type="compositionally biased region" description="Low complexity" evidence="1">
    <location>
        <begin position="338"/>
        <end position="347"/>
    </location>
</feature>
<keyword evidence="2" id="KW-1133">Transmembrane helix</keyword>
<keyword evidence="2" id="KW-0472">Membrane</keyword>
<keyword evidence="5" id="KW-1185">Reference proteome</keyword>
<sequence>MNRRATLAGTAALAVVLAGGAVLTGVTGGESRAAQPGGPDCVFYRVHSTDYGLSVLSSVDLADNTITRVGTLGYRVNALGYSARRNTLWGLASRNADGVFADGAHVVAIGGDGSVADLGPVRRLNPGQVPDLLRGATAGAVVGDRLVVRDGVALFQIDIDPDSSTYLSLVGVRTLSPAPLANAVDDFDVRDGEAYGVSNADPTVGQVVRIDLDSGQVSRVDAPGLPGGTSYGMVVLGTDGALYAASNRQLEQSVLYRVGLAPGAPVTTLTAWPAVSSSDATSCLPGMAPATTPPPTPPPSPQPPAPAPTTRAPAISTTRPPISPTPIPIVPPPPPTPDAQLATTAAPQAPPPIPPAPSARRFRAVATTTPPHATRRARTATQEKRRWGVTVLVLVLGGAAAAGASRARRR</sequence>
<dbReference type="AlphaFoldDB" id="A0A2S6GUK7"/>
<evidence type="ECO:0000256" key="2">
    <source>
        <dbReference type="SAM" id="Phobius"/>
    </source>
</evidence>
<accession>A0A2S6GUK7</accession>
<keyword evidence="2" id="KW-0812">Transmembrane</keyword>
<feature type="domain" description="DUF6923" evidence="3">
    <location>
        <begin position="64"/>
        <end position="284"/>
    </location>
</feature>
<organism evidence="4 5">
    <name type="scientific">Actinokineospora auranticolor</name>
    <dbReference type="NCBI Taxonomy" id="155976"/>
    <lineage>
        <taxon>Bacteria</taxon>
        <taxon>Bacillati</taxon>
        <taxon>Actinomycetota</taxon>
        <taxon>Actinomycetes</taxon>
        <taxon>Pseudonocardiales</taxon>
        <taxon>Pseudonocardiaceae</taxon>
        <taxon>Actinokineospora</taxon>
    </lineage>
</organism>
<evidence type="ECO:0000313" key="5">
    <source>
        <dbReference type="Proteomes" id="UP000239203"/>
    </source>
</evidence>
<evidence type="ECO:0000313" key="4">
    <source>
        <dbReference type="EMBL" id="PPK68877.1"/>
    </source>
</evidence>
<feature type="compositionally biased region" description="Pro residues" evidence="1">
    <location>
        <begin position="348"/>
        <end position="357"/>
    </location>
</feature>
<dbReference type="EMBL" id="PTIX01000004">
    <property type="protein sequence ID" value="PPK68877.1"/>
    <property type="molecule type" value="Genomic_DNA"/>
</dbReference>
<dbReference type="OrthoDB" id="3386127at2"/>
<gene>
    <name evidence="4" type="ORF">CLV40_104121</name>
</gene>
<dbReference type="Pfam" id="PF21959">
    <property type="entry name" value="DUF6923"/>
    <property type="match status" value="1"/>
</dbReference>
<dbReference type="Proteomes" id="UP000239203">
    <property type="component" value="Unassembled WGS sequence"/>
</dbReference>
<feature type="compositionally biased region" description="Low complexity" evidence="1">
    <location>
        <begin position="308"/>
        <end position="320"/>
    </location>
</feature>
<feature type="transmembrane region" description="Helical" evidence="2">
    <location>
        <begin position="387"/>
        <end position="404"/>
    </location>
</feature>
<proteinExistence type="predicted"/>
<dbReference type="InterPro" id="IPR054215">
    <property type="entry name" value="DUF6923"/>
</dbReference>
<feature type="compositionally biased region" description="Pro residues" evidence="1">
    <location>
        <begin position="321"/>
        <end position="337"/>
    </location>
</feature>
<feature type="compositionally biased region" description="Pro residues" evidence="1">
    <location>
        <begin position="291"/>
        <end position="307"/>
    </location>
</feature>
<evidence type="ECO:0000256" key="1">
    <source>
        <dbReference type="SAM" id="MobiDB-lite"/>
    </source>
</evidence>
<comment type="caution">
    <text evidence="4">The sequence shown here is derived from an EMBL/GenBank/DDBJ whole genome shotgun (WGS) entry which is preliminary data.</text>
</comment>
<protein>
    <recommendedName>
        <fullName evidence="3">DUF6923 domain-containing protein</fullName>
    </recommendedName>
</protein>
<dbReference type="RefSeq" id="WP_104478437.1">
    <property type="nucleotide sequence ID" value="NZ_CP154825.1"/>
</dbReference>
<evidence type="ECO:0000259" key="3">
    <source>
        <dbReference type="Pfam" id="PF21959"/>
    </source>
</evidence>